<dbReference type="GO" id="GO:0055085">
    <property type="term" value="P:transmembrane transport"/>
    <property type="evidence" value="ECO:0007669"/>
    <property type="project" value="InterPro"/>
</dbReference>
<comment type="caution">
    <text evidence="4">The sequence shown here is derived from an EMBL/GenBank/DDBJ whole genome shotgun (WGS) entry which is preliminary data.</text>
</comment>
<dbReference type="InterPro" id="IPR005770">
    <property type="entry name" value="PhnD"/>
</dbReference>
<dbReference type="PROSITE" id="PS51318">
    <property type="entry name" value="TAT"/>
    <property type="match status" value="1"/>
</dbReference>
<name>A0A2G9CBM5_9BURK</name>
<evidence type="ECO:0000256" key="3">
    <source>
        <dbReference type="SAM" id="SignalP"/>
    </source>
</evidence>
<dbReference type="Pfam" id="PF12974">
    <property type="entry name" value="Phosphonate-bd"/>
    <property type="match status" value="1"/>
</dbReference>
<dbReference type="NCBIfam" id="TIGR01098">
    <property type="entry name" value="3A0109s03R"/>
    <property type="match status" value="1"/>
</dbReference>
<proteinExistence type="inferred from homology"/>
<comment type="similarity">
    <text evidence="1">Belongs to the phosphate/phosphite/phosphonate binding protein family.</text>
</comment>
<organism evidence="4 5">
    <name type="scientific">Roseateles chitinivorans</name>
    <dbReference type="NCBI Taxonomy" id="2917965"/>
    <lineage>
        <taxon>Bacteria</taxon>
        <taxon>Pseudomonadati</taxon>
        <taxon>Pseudomonadota</taxon>
        <taxon>Betaproteobacteria</taxon>
        <taxon>Burkholderiales</taxon>
        <taxon>Sphaerotilaceae</taxon>
        <taxon>Roseateles</taxon>
    </lineage>
</organism>
<sequence>MSHPRFSAARRTALGAALALTVFAGLPQQASAQPQALTIGLIPAEDAQAMIESSRQVLDALQQQLGMPVKPFVATDYNGVIEALRAKKLDVAYLGPFSYVLASSVAEVEAFSVAVTKKTGQSAYRSLILARRDSGLRSVAELKGRNFAFVDPSSASGHLFPKAGLRQTGLDPDAYFGRVVFSGSHDASILAVANRKVDAAAVADRIFNSAVAKGTVKPDDFVVLWSSRPIPESPMVWRKDLDPALKEKLARALANLKEVKWGDQGVLNGFQPTSDAAYDVVRDTAKVLKLDLRSMK</sequence>
<dbReference type="PANTHER" id="PTHR35841">
    <property type="entry name" value="PHOSPHONATES-BINDING PERIPLASMIC PROTEIN"/>
    <property type="match status" value="1"/>
</dbReference>
<dbReference type="CDD" id="cd01071">
    <property type="entry name" value="PBP2_PhnD_like"/>
    <property type="match status" value="1"/>
</dbReference>
<dbReference type="AlphaFoldDB" id="A0A2G9CBM5"/>
<dbReference type="GO" id="GO:0015716">
    <property type="term" value="P:organic phosphonate transport"/>
    <property type="evidence" value="ECO:0007669"/>
    <property type="project" value="InterPro"/>
</dbReference>
<keyword evidence="2 3" id="KW-0732">Signal</keyword>
<dbReference type="PANTHER" id="PTHR35841:SF1">
    <property type="entry name" value="PHOSPHONATES-BINDING PERIPLASMIC PROTEIN"/>
    <property type="match status" value="1"/>
</dbReference>
<dbReference type="NCBIfam" id="TIGR03431">
    <property type="entry name" value="PhnD"/>
    <property type="match status" value="1"/>
</dbReference>
<evidence type="ECO:0000313" key="5">
    <source>
        <dbReference type="Proteomes" id="UP000231501"/>
    </source>
</evidence>
<evidence type="ECO:0000313" key="4">
    <source>
        <dbReference type="EMBL" id="PIM53803.1"/>
    </source>
</evidence>
<dbReference type="OrthoDB" id="5318791at2"/>
<dbReference type="Gene3D" id="3.40.190.10">
    <property type="entry name" value="Periplasmic binding protein-like II"/>
    <property type="match status" value="2"/>
</dbReference>
<dbReference type="RefSeq" id="WP_099860920.1">
    <property type="nucleotide sequence ID" value="NZ_PEOG01000016.1"/>
</dbReference>
<evidence type="ECO:0000256" key="2">
    <source>
        <dbReference type="ARBA" id="ARBA00022729"/>
    </source>
</evidence>
<reference evidence="4 5" key="1">
    <citation type="submission" date="2017-11" db="EMBL/GenBank/DDBJ databases">
        <title>Draft genome sequence of Mitsuaria sp. HWN-4.</title>
        <authorList>
            <person name="Gundlapally S.R."/>
        </authorList>
    </citation>
    <scope>NUCLEOTIDE SEQUENCE [LARGE SCALE GENOMIC DNA]</scope>
    <source>
        <strain evidence="4 5">HWN-4</strain>
    </source>
</reference>
<keyword evidence="5" id="KW-1185">Reference proteome</keyword>
<feature type="chain" id="PRO_5013883408" evidence="3">
    <location>
        <begin position="33"/>
        <end position="296"/>
    </location>
</feature>
<accession>A0A2G9CBM5</accession>
<gene>
    <name evidence="4" type="primary">phnD</name>
    <name evidence="4" type="ORF">CS062_07625</name>
</gene>
<dbReference type="Proteomes" id="UP000231501">
    <property type="component" value="Unassembled WGS sequence"/>
</dbReference>
<feature type="signal peptide" evidence="3">
    <location>
        <begin position="1"/>
        <end position="32"/>
    </location>
</feature>
<evidence type="ECO:0000256" key="1">
    <source>
        <dbReference type="ARBA" id="ARBA00007162"/>
    </source>
</evidence>
<dbReference type="SUPFAM" id="SSF53850">
    <property type="entry name" value="Periplasmic binding protein-like II"/>
    <property type="match status" value="1"/>
</dbReference>
<dbReference type="GO" id="GO:0043190">
    <property type="term" value="C:ATP-binding cassette (ABC) transporter complex"/>
    <property type="evidence" value="ECO:0007669"/>
    <property type="project" value="InterPro"/>
</dbReference>
<dbReference type="InterPro" id="IPR017797">
    <property type="entry name" value="Phosphnate-bd"/>
</dbReference>
<dbReference type="EMBL" id="PEOG01000016">
    <property type="protein sequence ID" value="PIM53803.1"/>
    <property type="molecule type" value="Genomic_DNA"/>
</dbReference>
<protein>
    <submittedName>
        <fullName evidence="4">Phosphonate ABC transporter substrate-binding protein</fullName>
    </submittedName>
</protein>
<dbReference type="InterPro" id="IPR006311">
    <property type="entry name" value="TAT_signal"/>
</dbReference>